<dbReference type="EMBL" id="CAMXCT010002889">
    <property type="protein sequence ID" value="CAI4001095.1"/>
    <property type="molecule type" value="Genomic_DNA"/>
</dbReference>
<dbReference type="EMBL" id="CAMXCT030002889">
    <property type="protein sequence ID" value="CAL4788407.1"/>
    <property type="molecule type" value="Genomic_DNA"/>
</dbReference>
<evidence type="ECO:0000313" key="1">
    <source>
        <dbReference type="EMBL" id="CAI4001095.1"/>
    </source>
</evidence>
<evidence type="ECO:0000313" key="3">
    <source>
        <dbReference type="Proteomes" id="UP001152797"/>
    </source>
</evidence>
<dbReference type="Proteomes" id="UP001152797">
    <property type="component" value="Unassembled WGS sequence"/>
</dbReference>
<accession>A0A9P1D141</accession>
<name>A0A9P1D141_9DINO</name>
<evidence type="ECO:0000313" key="2">
    <source>
        <dbReference type="EMBL" id="CAL4788407.1"/>
    </source>
</evidence>
<comment type="caution">
    <text evidence="1">The sequence shown here is derived from an EMBL/GenBank/DDBJ whole genome shotgun (WGS) entry which is preliminary data.</text>
</comment>
<reference evidence="2 3" key="2">
    <citation type="submission" date="2024-05" db="EMBL/GenBank/DDBJ databases">
        <authorList>
            <person name="Chen Y."/>
            <person name="Shah S."/>
            <person name="Dougan E. K."/>
            <person name="Thang M."/>
            <person name="Chan C."/>
        </authorList>
    </citation>
    <scope>NUCLEOTIDE SEQUENCE [LARGE SCALE GENOMIC DNA]</scope>
</reference>
<gene>
    <name evidence="1" type="ORF">C1SCF055_LOCUS27168</name>
</gene>
<organism evidence="1">
    <name type="scientific">Cladocopium goreaui</name>
    <dbReference type="NCBI Taxonomy" id="2562237"/>
    <lineage>
        <taxon>Eukaryota</taxon>
        <taxon>Sar</taxon>
        <taxon>Alveolata</taxon>
        <taxon>Dinophyceae</taxon>
        <taxon>Suessiales</taxon>
        <taxon>Symbiodiniaceae</taxon>
        <taxon>Cladocopium</taxon>
    </lineage>
</organism>
<proteinExistence type="predicted"/>
<dbReference type="EMBL" id="CAMXCT020002889">
    <property type="protein sequence ID" value="CAL1154470.1"/>
    <property type="molecule type" value="Genomic_DNA"/>
</dbReference>
<reference evidence="1" key="1">
    <citation type="submission" date="2022-10" db="EMBL/GenBank/DDBJ databases">
        <authorList>
            <person name="Chen Y."/>
            <person name="Dougan E. K."/>
            <person name="Chan C."/>
            <person name="Rhodes N."/>
            <person name="Thang M."/>
        </authorList>
    </citation>
    <scope>NUCLEOTIDE SEQUENCE</scope>
</reference>
<protein>
    <submittedName>
        <fullName evidence="1">Uncharacterized protein</fullName>
    </submittedName>
</protein>
<keyword evidence="3" id="KW-1185">Reference proteome</keyword>
<dbReference type="AlphaFoldDB" id="A0A9P1D141"/>
<sequence length="230" mass="25563">METTMRVRSGIPFFTLCSALPELLNGWAVFKIARLCRAARDDATTAALPSLRTALCKLAAIAVYLERQQDLQMPGFEPDDALVVHMYALFHWDPPNHTALCARVRQLMANSFNFYNDIGNDFSLWTAAHPTFTGMSPLAMMQHMNDHLKDCAVFKRFLELLAESHADFVYSPCVASGGAHPSQCTGPGLIIALRCGTLSAAFGLRYAQSTYHKKIYWPWVASLNTPSRTS</sequence>